<dbReference type="Gene3D" id="3.30.230.10">
    <property type="match status" value="1"/>
</dbReference>
<dbReference type="GO" id="GO:0003735">
    <property type="term" value="F:structural constituent of ribosome"/>
    <property type="evidence" value="ECO:0007669"/>
    <property type="project" value="InterPro"/>
</dbReference>
<evidence type="ECO:0000313" key="6">
    <source>
        <dbReference type="Ensembl" id="ENSCMIP00000005292.1"/>
    </source>
</evidence>
<evidence type="ECO:0000256" key="3">
    <source>
        <dbReference type="ARBA" id="ARBA00023274"/>
    </source>
</evidence>
<dbReference type="InterPro" id="IPR000754">
    <property type="entry name" value="Ribosomal_uS9"/>
</dbReference>
<protein>
    <recommendedName>
        <fullName evidence="4">Small ribosomal subunit protein uS9</fullName>
    </recommendedName>
    <alternativeName>
        <fullName evidence="5">40S ribosomal protein S16</fullName>
    </alternativeName>
</protein>
<dbReference type="AlphaFoldDB" id="A0A4W3GQ82"/>
<dbReference type="SUPFAM" id="SSF54211">
    <property type="entry name" value="Ribosomal protein S5 domain 2-like"/>
    <property type="match status" value="1"/>
</dbReference>
<evidence type="ECO:0000256" key="4">
    <source>
        <dbReference type="ARBA" id="ARBA00035259"/>
    </source>
</evidence>
<dbReference type="InterPro" id="IPR020568">
    <property type="entry name" value="Ribosomal_Su5_D2-typ_SF"/>
</dbReference>
<proteinExistence type="inferred from homology"/>
<evidence type="ECO:0000256" key="1">
    <source>
        <dbReference type="ARBA" id="ARBA00005251"/>
    </source>
</evidence>
<reference evidence="7" key="2">
    <citation type="journal article" date="2007" name="PLoS Biol.">
        <title>Survey sequencing and comparative analysis of the elephant shark (Callorhinchus milii) genome.</title>
        <authorList>
            <person name="Venkatesh B."/>
            <person name="Kirkness E.F."/>
            <person name="Loh Y.H."/>
            <person name="Halpern A.L."/>
            <person name="Lee A.P."/>
            <person name="Johnson J."/>
            <person name="Dandona N."/>
            <person name="Viswanathan L.D."/>
            <person name="Tay A."/>
            <person name="Venter J.C."/>
            <person name="Strausberg R.L."/>
            <person name="Brenner S."/>
        </authorList>
    </citation>
    <scope>NUCLEOTIDE SEQUENCE [LARGE SCALE GENOMIC DNA]</scope>
</reference>
<dbReference type="InterPro" id="IPR014721">
    <property type="entry name" value="Ribsml_uS5_D2-typ_fold_subgr"/>
</dbReference>
<reference evidence="7" key="3">
    <citation type="journal article" date="2014" name="Nature">
        <title>Elephant shark genome provides unique insights into gnathostome evolution.</title>
        <authorList>
            <consortium name="International Elephant Shark Genome Sequencing Consortium"/>
            <person name="Venkatesh B."/>
            <person name="Lee A.P."/>
            <person name="Ravi V."/>
            <person name="Maurya A.K."/>
            <person name="Lian M.M."/>
            <person name="Swann J.B."/>
            <person name="Ohta Y."/>
            <person name="Flajnik M.F."/>
            <person name="Sutoh Y."/>
            <person name="Kasahara M."/>
            <person name="Hoon S."/>
            <person name="Gangu V."/>
            <person name="Roy S.W."/>
            <person name="Irimia M."/>
            <person name="Korzh V."/>
            <person name="Kondrychyn I."/>
            <person name="Lim Z.W."/>
            <person name="Tay B.H."/>
            <person name="Tohari S."/>
            <person name="Kong K.W."/>
            <person name="Ho S."/>
            <person name="Lorente-Galdos B."/>
            <person name="Quilez J."/>
            <person name="Marques-Bonet T."/>
            <person name="Raney B.J."/>
            <person name="Ingham P.W."/>
            <person name="Tay A."/>
            <person name="Hillier L.W."/>
            <person name="Minx P."/>
            <person name="Boehm T."/>
            <person name="Wilson R.K."/>
            <person name="Brenner S."/>
            <person name="Warren W.C."/>
        </authorList>
    </citation>
    <scope>NUCLEOTIDE SEQUENCE [LARGE SCALE GENOMIC DNA]</scope>
</reference>
<dbReference type="PANTHER" id="PTHR21569">
    <property type="entry name" value="RIBOSOMAL PROTEIN S9"/>
    <property type="match status" value="1"/>
</dbReference>
<dbReference type="Ensembl" id="ENSCMIT00000005476.1">
    <property type="protein sequence ID" value="ENSCMIP00000005292.1"/>
    <property type="gene ID" value="ENSCMIG00000003087.1"/>
</dbReference>
<sequence length="108" mass="11873">MPAKGPLQSFQVFGSKKTEPVLLLGKEVDIRVPVKGGGHVAQTYAVLQSISKTLFADYQKYVDLASKKEIKDILIQCHWNRLIADPCRSGANKFGGTGAPDRYQMSYG</sequence>
<dbReference type="GO" id="GO:0022627">
    <property type="term" value="C:cytosolic small ribosomal subunit"/>
    <property type="evidence" value="ECO:0007669"/>
    <property type="project" value="TreeGrafter"/>
</dbReference>
<keyword evidence="7" id="KW-1185">Reference proteome</keyword>
<dbReference type="GO" id="GO:0006412">
    <property type="term" value="P:translation"/>
    <property type="evidence" value="ECO:0007669"/>
    <property type="project" value="InterPro"/>
</dbReference>
<evidence type="ECO:0000256" key="2">
    <source>
        <dbReference type="ARBA" id="ARBA00022980"/>
    </source>
</evidence>
<keyword evidence="3" id="KW-0687">Ribonucleoprotein</keyword>
<dbReference type="PANTHER" id="PTHR21569:SF16">
    <property type="entry name" value="RIBOSOMAL PROTEIN S16"/>
    <property type="match status" value="1"/>
</dbReference>
<organism evidence="6 7">
    <name type="scientific">Callorhinchus milii</name>
    <name type="common">Ghost shark</name>
    <dbReference type="NCBI Taxonomy" id="7868"/>
    <lineage>
        <taxon>Eukaryota</taxon>
        <taxon>Metazoa</taxon>
        <taxon>Chordata</taxon>
        <taxon>Craniata</taxon>
        <taxon>Vertebrata</taxon>
        <taxon>Chondrichthyes</taxon>
        <taxon>Holocephali</taxon>
        <taxon>Chimaeriformes</taxon>
        <taxon>Callorhinchidae</taxon>
        <taxon>Callorhinchus</taxon>
    </lineage>
</organism>
<dbReference type="Pfam" id="PF00380">
    <property type="entry name" value="Ribosomal_S9"/>
    <property type="match status" value="1"/>
</dbReference>
<dbReference type="InParanoid" id="A0A4W3GQ82"/>
<dbReference type="STRING" id="7868.ENSCMIP00000005292"/>
<dbReference type="GeneTree" id="ENSGT00390000013067"/>
<reference evidence="7" key="1">
    <citation type="journal article" date="2006" name="Science">
        <title>Ancient noncoding elements conserved in the human genome.</title>
        <authorList>
            <person name="Venkatesh B."/>
            <person name="Kirkness E.F."/>
            <person name="Loh Y.H."/>
            <person name="Halpern A.L."/>
            <person name="Lee A.P."/>
            <person name="Johnson J."/>
            <person name="Dandona N."/>
            <person name="Viswanathan L.D."/>
            <person name="Tay A."/>
            <person name="Venter J.C."/>
            <person name="Strausberg R.L."/>
            <person name="Brenner S."/>
        </authorList>
    </citation>
    <scope>NUCLEOTIDE SEQUENCE [LARGE SCALE GENOMIC DNA]</scope>
</reference>
<dbReference type="GO" id="GO:0003723">
    <property type="term" value="F:RNA binding"/>
    <property type="evidence" value="ECO:0007669"/>
    <property type="project" value="TreeGrafter"/>
</dbReference>
<name>A0A4W3GQ82_CALMI</name>
<keyword evidence="2" id="KW-0689">Ribosomal protein</keyword>
<reference evidence="6" key="4">
    <citation type="submission" date="2025-08" db="UniProtKB">
        <authorList>
            <consortium name="Ensembl"/>
        </authorList>
    </citation>
    <scope>IDENTIFICATION</scope>
</reference>
<evidence type="ECO:0000313" key="7">
    <source>
        <dbReference type="Proteomes" id="UP000314986"/>
    </source>
</evidence>
<dbReference type="Proteomes" id="UP000314986">
    <property type="component" value="Unassembled WGS sequence"/>
</dbReference>
<dbReference type="OMA" id="AHTRYEE"/>
<evidence type="ECO:0000256" key="5">
    <source>
        <dbReference type="ARBA" id="ARBA00043019"/>
    </source>
</evidence>
<dbReference type="GO" id="GO:0000462">
    <property type="term" value="P:maturation of SSU-rRNA from tricistronic rRNA transcript (SSU-rRNA, 5.8S rRNA, LSU-rRNA)"/>
    <property type="evidence" value="ECO:0007669"/>
    <property type="project" value="TreeGrafter"/>
</dbReference>
<comment type="similarity">
    <text evidence="1">Belongs to the universal ribosomal protein uS9 family.</text>
</comment>
<accession>A0A4W3GQ82</accession>
<reference evidence="6" key="5">
    <citation type="submission" date="2025-09" db="UniProtKB">
        <authorList>
            <consortium name="Ensembl"/>
        </authorList>
    </citation>
    <scope>IDENTIFICATION</scope>
</reference>